<dbReference type="InterPro" id="IPR050275">
    <property type="entry name" value="PGM_Phosphatase"/>
</dbReference>
<dbReference type="Proteomes" id="UP000580718">
    <property type="component" value="Unassembled WGS sequence"/>
</dbReference>
<dbReference type="AlphaFoldDB" id="A0A323V2E6"/>
<evidence type="ECO:0000313" key="5">
    <source>
        <dbReference type="EMBL" id="MBB3676800.1"/>
    </source>
</evidence>
<keyword evidence="2 5" id="KW-0413">Isomerase</keyword>
<evidence type="ECO:0000256" key="3">
    <source>
        <dbReference type="PIRSR" id="PIRSR613078-1"/>
    </source>
</evidence>
<keyword evidence="7" id="KW-1185">Reference proteome</keyword>
<dbReference type="InterPro" id="IPR001345">
    <property type="entry name" value="PG/BPGM_mutase_AS"/>
</dbReference>
<organism evidence="6 7">
    <name type="scientific">Modestobacter versicolor</name>
    <dbReference type="NCBI Taxonomy" id="429133"/>
    <lineage>
        <taxon>Bacteria</taxon>
        <taxon>Bacillati</taxon>
        <taxon>Actinomycetota</taxon>
        <taxon>Actinomycetes</taxon>
        <taxon>Geodermatophilales</taxon>
        <taxon>Geodermatophilaceae</taxon>
        <taxon>Modestobacter</taxon>
    </lineage>
</organism>
<feature type="active site" description="Proton donor/acceptor" evidence="3">
    <location>
        <position position="91"/>
    </location>
</feature>
<dbReference type="EMBL" id="JACIBU010000001">
    <property type="protein sequence ID" value="MBB3676800.1"/>
    <property type="molecule type" value="Genomic_DNA"/>
</dbReference>
<name>A0A323V2E6_9ACTN</name>
<dbReference type="SMART" id="SM00855">
    <property type="entry name" value="PGAM"/>
    <property type="match status" value="1"/>
</dbReference>
<feature type="binding site" evidence="4">
    <location>
        <begin position="91"/>
        <end position="94"/>
    </location>
    <ligand>
        <name>substrate</name>
    </ligand>
</feature>
<keyword evidence="1" id="KW-0324">Glycolysis</keyword>
<feature type="active site" description="Tele-phosphohistidine intermediate" evidence="3">
    <location>
        <position position="12"/>
    </location>
</feature>
<dbReference type="SUPFAM" id="SSF53254">
    <property type="entry name" value="Phosphoglycerate mutase-like"/>
    <property type="match status" value="1"/>
</dbReference>
<evidence type="ECO:0000313" key="6">
    <source>
        <dbReference type="EMBL" id="PZA18972.1"/>
    </source>
</evidence>
<comment type="caution">
    <text evidence="6">The sequence shown here is derived from an EMBL/GenBank/DDBJ whole genome shotgun (WGS) entry which is preliminary data.</text>
</comment>
<reference evidence="5 8" key="2">
    <citation type="submission" date="2020-08" db="EMBL/GenBank/DDBJ databases">
        <title>Sequencing the genomes of 1000 actinobacteria strains.</title>
        <authorList>
            <person name="Klenk H.-P."/>
        </authorList>
    </citation>
    <scope>NUCLEOTIDE SEQUENCE [LARGE SCALE GENOMIC DNA]</scope>
    <source>
        <strain evidence="5 8">DSM 16678</strain>
    </source>
</reference>
<dbReference type="Proteomes" id="UP000247602">
    <property type="component" value="Unassembled WGS sequence"/>
</dbReference>
<evidence type="ECO:0000256" key="2">
    <source>
        <dbReference type="ARBA" id="ARBA00023235"/>
    </source>
</evidence>
<dbReference type="InterPro" id="IPR029033">
    <property type="entry name" value="His_PPase_superfam"/>
</dbReference>
<dbReference type="OrthoDB" id="4697614at2"/>
<feature type="binding site" evidence="4">
    <location>
        <begin position="11"/>
        <end position="18"/>
    </location>
    <ligand>
        <name>substrate</name>
    </ligand>
</feature>
<evidence type="ECO:0000256" key="1">
    <source>
        <dbReference type="ARBA" id="ARBA00023152"/>
    </source>
</evidence>
<evidence type="ECO:0000313" key="8">
    <source>
        <dbReference type="Proteomes" id="UP000580718"/>
    </source>
</evidence>
<dbReference type="EMBL" id="QKNV01000493">
    <property type="protein sequence ID" value="PZA18972.1"/>
    <property type="molecule type" value="Genomic_DNA"/>
</dbReference>
<dbReference type="GO" id="GO:0005737">
    <property type="term" value="C:cytoplasm"/>
    <property type="evidence" value="ECO:0007669"/>
    <property type="project" value="TreeGrafter"/>
</dbReference>
<reference evidence="6 7" key="1">
    <citation type="submission" date="2018-06" db="EMBL/GenBank/DDBJ databases">
        <title>Draft genome sequence of Modestobacter versicolor CP153-2.</title>
        <authorList>
            <person name="Gundlapally S.R."/>
        </authorList>
    </citation>
    <scope>NUCLEOTIDE SEQUENCE [LARGE SCALE GENOMIC DNA]</scope>
    <source>
        <strain evidence="6 7">CP153-2</strain>
    </source>
</reference>
<dbReference type="Gene3D" id="3.40.50.1240">
    <property type="entry name" value="Phosphoglycerate mutase-like"/>
    <property type="match status" value="1"/>
</dbReference>
<protein>
    <submittedName>
        <fullName evidence="6">Histidine phosphatase family protein</fullName>
    </submittedName>
    <submittedName>
        <fullName evidence="5">Putative phosphoglycerate mutase</fullName>
        <ecNumber evidence="5">5.4.2.12</ecNumber>
    </submittedName>
</protein>
<dbReference type="GO" id="GO:0004619">
    <property type="term" value="F:phosphoglycerate mutase activity"/>
    <property type="evidence" value="ECO:0007669"/>
    <property type="project" value="UniProtKB-EC"/>
</dbReference>
<evidence type="ECO:0000313" key="7">
    <source>
        <dbReference type="Proteomes" id="UP000247602"/>
    </source>
</evidence>
<dbReference type="GO" id="GO:0016791">
    <property type="term" value="F:phosphatase activity"/>
    <property type="evidence" value="ECO:0007669"/>
    <property type="project" value="TreeGrafter"/>
</dbReference>
<gene>
    <name evidence="6" type="ORF">DMO24_23225</name>
    <name evidence="5" type="ORF">FHX36_002535</name>
</gene>
<dbReference type="PANTHER" id="PTHR48100:SF1">
    <property type="entry name" value="HISTIDINE PHOSPHATASE FAMILY PROTEIN-RELATED"/>
    <property type="match status" value="1"/>
</dbReference>
<dbReference type="EC" id="5.4.2.12" evidence="5"/>
<dbReference type="PROSITE" id="PS00175">
    <property type="entry name" value="PG_MUTASE"/>
    <property type="match status" value="1"/>
</dbReference>
<dbReference type="InterPro" id="IPR013078">
    <property type="entry name" value="His_Pase_superF_clade-1"/>
</dbReference>
<dbReference type="CDD" id="cd07067">
    <property type="entry name" value="HP_PGM_like"/>
    <property type="match status" value="1"/>
</dbReference>
<dbReference type="RefSeq" id="WP_110554435.1">
    <property type="nucleotide sequence ID" value="NZ_JACIBU010000001.1"/>
</dbReference>
<accession>A0A323V2E6</accession>
<dbReference type="PANTHER" id="PTHR48100">
    <property type="entry name" value="BROAD-SPECIFICITY PHOSPHATASE YOR283W-RELATED"/>
    <property type="match status" value="1"/>
</dbReference>
<sequence length="188" mass="19589">MARPLTLLLVRHGQSEWNAAGLMQGQTAHVPLTELGHQQAAQAAAELAALTRDGGGPGALLSSDLLRAVQTAEHCAAATGLPLRTTPALREQGYGVLEGRPSRELWDVVDWTDPHWSAEGGESLAQLHARVAALLDQLRADPPAEVVALVTHGDTIRAAQAVAAGLGPDAMPAVTPHNGTVTRLELAP</sequence>
<feature type="binding site" evidence="4">
    <location>
        <position position="67"/>
    </location>
    <ligand>
        <name>substrate</name>
    </ligand>
</feature>
<proteinExistence type="predicted"/>
<dbReference type="Pfam" id="PF00300">
    <property type="entry name" value="His_Phos_1"/>
    <property type="match status" value="1"/>
</dbReference>
<evidence type="ECO:0000256" key="4">
    <source>
        <dbReference type="PIRSR" id="PIRSR613078-2"/>
    </source>
</evidence>